<dbReference type="InterPro" id="IPR011978">
    <property type="entry name" value="YgfB-like"/>
</dbReference>
<reference evidence="2" key="1">
    <citation type="journal article" date="2018" name="Int. J. Syst. Evol. Microbiol.">
        <title>Neptunicella marina gen. nov., sp. nov., isolated from surface seawater.</title>
        <authorList>
            <person name="Liu X."/>
            <person name="Lai Q."/>
            <person name="Du Y."/>
            <person name="Zhang X."/>
            <person name="Liu Z."/>
            <person name="Sun F."/>
            <person name="Shao Z."/>
        </authorList>
    </citation>
    <scope>NUCLEOTIDE SEQUENCE</scope>
    <source>
        <strain evidence="2">S27-2</strain>
    </source>
</reference>
<dbReference type="Pfam" id="PF03695">
    <property type="entry name" value="UPF0149"/>
    <property type="match status" value="1"/>
</dbReference>
<dbReference type="AlphaFoldDB" id="A0A8J6M2X5"/>
<proteinExistence type="inferred from homology"/>
<sequence length="189" mass="20746">MKTASEIFESLTALLQRNNISTDAAEVQGILVGMLAGGMPLESQDWKASLADFTNQGAALSNEIVNVISDIQQQNCQQLVEAEFALSLILPDDAAPINERGRALINWIQGFMLGFGLHQADLTKCSADVKEALEDFSEISRMDDEMSEDEESEQALSEVMEYVRISAMLCFNELGQSADQEQATPKTIH</sequence>
<dbReference type="InterPro" id="IPR036255">
    <property type="entry name" value="YgfB-like_sf"/>
</dbReference>
<reference evidence="2" key="2">
    <citation type="submission" date="2020-08" db="EMBL/GenBank/DDBJ databases">
        <authorList>
            <person name="Lai Q."/>
        </authorList>
    </citation>
    <scope>NUCLEOTIDE SEQUENCE</scope>
    <source>
        <strain evidence="2">S27-2</strain>
    </source>
</reference>
<dbReference type="RefSeq" id="WP_186507381.1">
    <property type="nucleotide sequence ID" value="NZ_JACNEP010000011.1"/>
</dbReference>
<dbReference type="PANTHER" id="PTHR37528">
    <property type="entry name" value="UPF0149 PROTEIN YGFB"/>
    <property type="match status" value="1"/>
</dbReference>
<evidence type="ECO:0000256" key="1">
    <source>
        <dbReference type="ARBA" id="ARBA00038308"/>
    </source>
</evidence>
<dbReference type="PANTHER" id="PTHR37528:SF1">
    <property type="entry name" value="UPF0149 PROTEIN YGFB"/>
    <property type="match status" value="1"/>
</dbReference>
<dbReference type="Proteomes" id="UP000601768">
    <property type="component" value="Unassembled WGS sequence"/>
</dbReference>
<comment type="caution">
    <text evidence="2">The sequence shown here is derived from an EMBL/GenBank/DDBJ whole genome shotgun (WGS) entry which is preliminary data.</text>
</comment>
<evidence type="ECO:0000313" key="2">
    <source>
        <dbReference type="EMBL" id="MBC3766853.1"/>
    </source>
</evidence>
<accession>A0A8J6M2X5</accession>
<dbReference type="GO" id="GO:0005829">
    <property type="term" value="C:cytosol"/>
    <property type="evidence" value="ECO:0007669"/>
    <property type="project" value="TreeGrafter"/>
</dbReference>
<evidence type="ECO:0000313" key="3">
    <source>
        <dbReference type="Proteomes" id="UP000601768"/>
    </source>
</evidence>
<protein>
    <submittedName>
        <fullName evidence="2">UPF0149 family protein</fullName>
    </submittedName>
</protein>
<dbReference type="NCBIfam" id="TIGR02292">
    <property type="entry name" value="ygfB_yecA"/>
    <property type="match status" value="1"/>
</dbReference>
<name>A0A8J6M2X5_9ALTE</name>
<organism evidence="2 3">
    <name type="scientific">Neptunicella marina</name>
    <dbReference type="NCBI Taxonomy" id="2125989"/>
    <lineage>
        <taxon>Bacteria</taxon>
        <taxon>Pseudomonadati</taxon>
        <taxon>Pseudomonadota</taxon>
        <taxon>Gammaproteobacteria</taxon>
        <taxon>Alteromonadales</taxon>
        <taxon>Alteromonadaceae</taxon>
        <taxon>Neptunicella</taxon>
    </lineage>
</organism>
<dbReference type="SUPFAM" id="SSF101327">
    <property type="entry name" value="YgfB-like"/>
    <property type="match status" value="1"/>
</dbReference>
<dbReference type="Gene3D" id="1.20.120.740">
    <property type="entry name" value="YgfB uncharacterised protein family UPF0149, PF03695"/>
    <property type="match status" value="1"/>
</dbReference>
<keyword evidence="3" id="KW-1185">Reference proteome</keyword>
<comment type="similarity">
    <text evidence="1">Belongs to the UPF0149 family.</text>
</comment>
<gene>
    <name evidence="2" type="ORF">H8B19_13285</name>
</gene>
<dbReference type="EMBL" id="JACNEP010000011">
    <property type="protein sequence ID" value="MBC3766853.1"/>
    <property type="molecule type" value="Genomic_DNA"/>
</dbReference>